<protein>
    <submittedName>
        <fullName evidence="2">(northern house mosquito) hypothetical protein</fullName>
    </submittedName>
</protein>
<accession>A0A8D8PHL8</accession>
<feature type="region of interest" description="Disordered" evidence="1">
    <location>
        <begin position="1"/>
        <end position="29"/>
    </location>
</feature>
<sequence>MALEPSCATVDSKQNSKCSGAAPASWSRHQCSARSSSPLRCALLRGRPEQETKRILRRRTKTPLGGRYNKIKHGDFLGPDETTSLNGCQNATEQIYFTQITMYNQNINKLTERHLSHLTLVCTHPPVRRGVINNKR</sequence>
<dbReference type="EMBL" id="HBUE01241144">
    <property type="protein sequence ID" value="CAG6549505.1"/>
    <property type="molecule type" value="Transcribed_RNA"/>
</dbReference>
<feature type="region of interest" description="Disordered" evidence="1">
    <location>
        <begin position="52"/>
        <end position="71"/>
    </location>
</feature>
<proteinExistence type="predicted"/>
<evidence type="ECO:0000313" key="2">
    <source>
        <dbReference type="EMBL" id="CAG6601780.1"/>
    </source>
</evidence>
<dbReference type="EMBL" id="HBUE01348196">
    <property type="protein sequence ID" value="CAG6601780.1"/>
    <property type="molecule type" value="Transcribed_RNA"/>
</dbReference>
<evidence type="ECO:0000256" key="1">
    <source>
        <dbReference type="SAM" id="MobiDB-lite"/>
    </source>
</evidence>
<name>A0A8D8PHL8_CULPI</name>
<reference evidence="2" key="1">
    <citation type="submission" date="2021-05" db="EMBL/GenBank/DDBJ databases">
        <authorList>
            <person name="Alioto T."/>
            <person name="Alioto T."/>
            <person name="Gomez Garrido J."/>
        </authorList>
    </citation>
    <scope>NUCLEOTIDE SEQUENCE</scope>
</reference>
<organism evidence="2">
    <name type="scientific">Culex pipiens</name>
    <name type="common">House mosquito</name>
    <dbReference type="NCBI Taxonomy" id="7175"/>
    <lineage>
        <taxon>Eukaryota</taxon>
        <taxon>Metazoa</taxon>
        <taxon>Ecdysozoa</taxon>
        <taxon>Arthropoda</taxon>
        <taxon>Hexapoda</taxon>
        <taxon>Insecta</taxon>
        <taxon>Pterygota</taxon>
        <taxon>Neoptera</taxon>
        <taxon>Endopterygota</taxon>
        <taxon>Diptera</taxon>
        <taxon>Nematocera</taxon>
        <taxon>Culicoidea</taxon>
        <taxon>Culicidae</taxon>
        <taxon>Culicinae</taxon>
        <taxon>Culicini</taxon>
        <taxon>Culex</taxon>
        <taxon>Culex</taxon>
    </lineage>
</organism>
<feature type="compositionally biased region" description="Polar residues" evidence="1">
    <location>
        <begin position="9"/>
        <end position="18"/>
    </location>
</feature>
<dbReference type="AlphaFoldDB" id="A0A8D8PHL8"/>